<dbReference type="EMBL" id="GL436633">
    <property type="protein sequence ID" value="EFN71713.1"/>
    <property type="molecule type" value="Genomic_DNA"/>
</dbReference>
<keyword evidence="3" id="KW-1185">Reference proteome</keyword>
<protein>
    <submittedName>
        <fullName evidence="2">Uncharacterized protein</fullName>
    </submittedName>
</protein>
<reference evidence="2 3" key="1">
    <citation type="journal article" date="2010" name="Science">
        <title>Genomic comparison of the ants Camponotus floridanus and Harpegnathos saltator.</title>
        <authorList>
            <person name="Bonasio R."/>
            <person name="Zhang G."/>
            <person name="Ye C."/>
            <person name="Mutti N.S."/>
            <person name="Fang X."/>
            <person name="Qin N."/>
            <person name="Donahue G."/>
            <person name="Yang P."/>
            <person name="Li Q."/>
            <person name="Li C."/>
            <person name="Zhang P."/>
            <person name="Huang Z."/>
            <person name="Berger S.L."/>
            <person name="Reinberg D."/>
            <person name="Wang J."/>
            <person name="Liebig J."/>
        </authorList>
    </citation>
    <scope>NUCLEOTIDE SEQUENCE [LARGE SCALE GENOMIC DNA]</scope>
    <source>
        <strain evidence="3">C129</strain>
    </source>
</reference>
<name>E2A4C7_CAMFO</name>
<evidence type="ECO:0000256" key="1">
    <source>
        <dbReference type="SAM" id="MobiDB-lite"/>
    </source>
</evidence>
<sequence>MPIARTVASTIAHEHCTTLLNHHHLRHWDTPAGNRPVSGDSGGTPIVRSDDHTGIPQYRCRIRGCRIEPSSLVDGGGHCTRPSAKTAGSAVDAGRFAFLPGSSRGPGWNDLTRGSEQSSRAAVGGAG</sequence>
<gene>
    <name evidence="2" type="ORF">EAG_02070</name>
</gene>
<accession>E2A4C7</accession>
<dbReference type="InParanoid" id="E2A4C7"/>
<dbReference type="Proteomes" id="UP000000311">
    <property type="component" value="Unassembled WGS sequence"/>
</dbReference>
<feature type="region of interest" description="Disordered" evidence="1">
    <location>
        <begin position="102"/>
        <end position="127"/>
    </location>
</feature>
<evidence type="ECO:0000313" key="3">
    <source>
        <dbReference type="Proteomes" id="UP000000311"/>
    </source>
</evidence>
<proteinExistence type="predicted"/>
<evidence type="ECO:0000313" key="2">
    <source>
        <dbReference type="EMBL" id="EFN71713.1"/>
    </source>
</evidence>
<feature type="region of interest" description="Disordered" evidence="1">
    <location>
        <begin position="30"/>
        <end position="52"/>
    </location>
</feature>
<dbReference type="AlphaFoldDB" id="E2A4C7"/>
<organism evidence="3">
    <name type="scientific">Camponotus floridanus</name>
    <name type="common">Florida carpenter ant</name>
    <dbReference type="NCBI Taxonomy" id="104421"/>
    <lineage>
        <taxon>Eukaryota</taxon>
        <taxon>Metazoa</taxon>
        <taxon>Ecdysozoa</taxon>
        <taxon>Arthropoda</taxon>
        <taxon>Hexapoda</taxon>
        <taxon>Insecta</taxon>
        <taxon>Pterygota</taxon>
        <taxon>Neoptera</taxon>
        <taxon>Endopterygota</taxon>
        <taxon>Hymenoptera</taxon>
        <taxon>Apocrita</taxon>
        <taxon>Aculeata</taxon>
        <taxon>Formicoidea</taxon>
        <taxon>Formicidae</taxon>
        <taxon>Formicinae</taxon>
        <taxon>Camponotus</taxon>
    </lineage>
</organism>